<organism evidence="1 2">
    <name type="scientific">Mucilaginibacter jinjuensis</name>
    <dbReference type="NCBI Taxonomy" id="1176721"/>
    <lineage>
        <taxon>Bacteria</taxon>
        <taxon>Pseudomonadati</taxon>
        <taxon>Bacteroidota</taxon>
        <taxon>Sphingobacteriia</taxon>
        <taxon>Sphingobacteriales</taxon>
        <taxon>Sphingobacteriaceae</taxon>
        <taxon>Mucilaginibacter</taxon>
    </lineage>
</organism>
<accession>A0ABY7TD06</accession>
<dbReference type="Proteomes" id="UP001216139">
    <property type="component" value="Chromosome"/>
</dbReference>
<protein>
    <submittedName>
        <fullName evidence="1">Uncharacterized protein</fullName>
    </submittedName>
</protein>
<name>A0ABY7TD06_9SPHI</name>
<keyword evidence="2" id="KW-1185">Reference proteome</keyword>
<reference evidence="1 2" key="1">
    <citation type="submission" date="2023-02" db="EMBL/GenBank/DDBJ databases">
        <title>Genome sequence of Mucilaginibacter jinjuensis strain KACC 16571.</title>
        <authorList>
            <person name="Kim S."/>
            <person name="Heo J."/>
            <person name="Kwon S.-W."/>
        </authorList>
    </citation>
    <scope>NUCLEOTIDE SEQUENCE [LARGE SCALE GENOMIC DNA]</scope>
    <source>
        <strain evidence="1 2">KACC 16571</strain>
    </source>
</reference>
<dbReference type="EMBL" id="CP117167">
    <property type="protein sequence ID" value="WCT14341.1"/>
    <property type="molecule type" value="Genomic_DNA"/>
</dbReference>
<evidence type="ECO:0000313" key="2">
    <source>
        <dbReference type="Proteomes" id="UP001216139"/>
    </source>
</evidence>
<dbReference type="RefSeq" id="WP_273632793.1">
    <property type="nucleotide sequence ID" value="NZ_CP117167.1"/>
</dbReference>
<sequence>MLNITFLLPIPDLFDFAGVEAKLPKLLIAAISPRGKTEDFVLVHIKGTGPI</sequence>
<proteinExistence type="predicted"/>
<gene>
    <name evidence="1" type="ORF">PQO05_10395</name>
</gene>
<evidence type="ECO:0000313" key="1">
    <source>
        <dbReference type="EMBL" id="WCT14341.1"/>
    </source>
</evidence>